<reference evidence="1" key="1">
    <citation type="journal article" date="2023" name="G3 (Bethesda)">
        <title>A reference genome for the long-term kleptoplast-retaining sea slug Elysia crispata morphotype clarki.</title>
        <authorList>
            <person name="Eastman K.E."/>
            <person name="Pendleton A.L."/>
            <person name="Shaikh M.A."/>
            <person name="Suttiyut T."/>
            <person name="Ogas R."/>
            <person name="Tomko P."/>
            <person name="Gavelis G."/>
            <person name="Widhalm J.R."/>
            <person name="Wisecaver J.H."/>
        </authorList>
    </citation>
    <scope>NUCLEOTIDE SEQUENCE</scope>
    <source>
        <strain evidence="1">ECLA1</strain>
    </source>
</reference>
<name>A0AAE1CEG4_9GAST</name>
<accession>A0AAE1CEG4</accession>
<evidence type="ECO:0000313" key="1">
    <source>
        <dbReference type="EMBL" id="KAK3690870.1"/>
    </source>
</evidence>
<sequence length="299" mass="33686">MWCTPDSPRTLDTFMWCTPDSPRTLDTFMWCTPDSPRTLDTFMWCTPDSPRTLDTFMWCTPDSPRTLDTFMWCTQTHHGHWIPSCGALRLTTDIGYLHVVHSRLTTDIGYLHVVHSRLTTDIGYLHVVHSRLTTDIGYLHVVHSRLTTDIGYFQHGWNRHKAVSKYKETLQHVAASVTTVSTPGHVTDQERGWAQGTGLLSPADDFSSLHSPGLGVMLDGDSTSPCFSKCSYCLLFHAEPAHSHLNSLARMVPVFLATYVKVQEQPYSPPQELVEKQCDHVRTLRVGAAERMQDPTAGS</sequence>
<dbReference type="Proteomes" id="UP001283361">
    <property type="component" value="Unassembled WGS sequence"/>
</dbReference>
<keyword evidence="2" id="KW-1185">Reference proteome</keyword>
<evidence type="ECO:0000313" key="2">
    <source>
        <dbReference type="Proteomes" id="UP001283361"/>
    </source>
</evidence>
<dbReference type="AlphaFoldDB" id="A0AAE1CEG4"/>
<protein>
    <submittedName>
        <fullName evidence="1">Uncharacterized protein</fullName>
    </submittedName>
</protein>
<organism evidence="1 2">
    <name type="scientific">Elysia crispata</name>
    <name type="common">lettuce slug</name>
    <dbReference type="NCBI Taxonomy" id="231223"/>
    <lineage>
        <taxon>Eukaryota</taxon>
        <taxon>Metazoa</taxon>
        <taxon>Spiralia</taxon>
        <taxon>Lophotrochozoa</taxon>
        <taxon>Mollusca</taxon>
        <taxon>Gastropoda</taxon>
        <taxon>Heterobranchia</taxon>
        <taxon>Euthyneura</taxon>
        <taxon>Panpulmonata</taxon>
        <taxon>Sacoglossa</taxon>
        <taxon>Placobranchoidea</taxon>
        <taxon>Plakobranchidae</taxon>
        <taxon>Elysia</taxon>
    </lineage>
</organism>
<dbReference type="EMBL" id="JAWDGP010008106">
    <property type="protein sequence ID" value="KAK3690870.1"/>
    <property type="molecule type" value="Genomic_DNA"/>
</dbReference>
<comment type="caution">
    <text evidence="1">The sequence shown here is derived from an EMBL/GenBank/DDBJ whole genome shotgun (WGS) entry which is preliminary data.</text>
</comment>
<gene>
    <name evidence="1" type="ORF">RRG08_021568</name>
</gene>
<proteinExistence type="predicted"/>